<accession>A0ABW5GTB6</accession>
<dbReference type="SUPFAM" id="SSF46689">
    <property type="entry name" value="Homeodomain-like"/>
    <property type="match status" value="1"/>
</dbReference>
<protein>
    <submittedName>
        <fullName evidence="6">TetR/AcrR family transcriptional regulator</fullName>
    </submittedName>
</protein>
<evidence type="ECO:0000256" key="1">
    <source>
        <dbReference type="ARBA" id="ARBA00023015"/>
    </source>
</evidence>
<reference evidence="7" key="1">
    <citation type="journal article" date="2019" name="Int. J. Syst. Evol. Microbiol.">
        <title>The Global Catalogue of Microorganisms (GCM) 10K type strain sequencing project: providing services to taxonomists for standard genome sequencing and annotation.</title>
        <authorList>
            <consortium name="The Broad Institute Genomics Platform"/>
            <consortium name="The Broad Institute Genome Sequencing Center for Infectious Disease"/>
            <person name="Wu L."/>
            <person name="Ma J."/>
        </authorList>
    </citation>
    <scope>NUCLEOTIDE SEQUENCE [LARGE SCALE GENOMIC DNA]</scope>
    <source>
        <strain evidence="7">CGMCC 4.7643</strain>
    </source>
</reference>
<evidence type="ECO:0000259" key="5">
    <source>
        <dbReference type="PROSITE" id="PS50977"/>
    </source>
</evidence>
<sequence>METQGAAVTPRGRRTRDAIVDAAAELMYVNGVAATSVDKVLTASGAGKSQMYHYFKNKDQLVEAVIDRFLRGILANQPTITALDDWAAFDRWTEEILDVHRRAGHPIACPLGNLAGELGDDPRVAALLDKAYREWESHLERGLLSLRDKGELRADADPARLAQATMACVQGGLLLAHIRQDVTPLADALEIAVAHLRSQAA</sequence>
<dbReference type="Pfam" id="PF16925">
    <property type="entry name" value="TetR_C_13"/>
    <property type="match status" value="1"/>
</dbReference>
<dbReference type="Gene3D" id="1.10.357.10">
    <property type="entry name" value="Tetracycline Repressor, domain 2"/>
    <property type="match status" value="1"/>
</dbReference>
<keyword evidence="3" id="KW-0804">Transcription</keyword>
<feature type="DNA-binding region" description="H-T-H motif" evidence="4">
    <location>
        <begin position="36"/>
        <end position="55"/>
    </location>
</feature>
<name>A0ABW5GTB6_9PSEU</name>
<gene>
    <name evidence="6" type="ORF">ACFSYJ_35890</name>
</gene>
<dbReference type="Proteomes" id="UP001597419">
    <property type="component" value="Unassembled WGS sequence"/>
</dbReference>
<dbReference type="InterPro" id="IPR036271">
    <property type="entry name" value="Tet_transcr_reg_TetR-rel_C_sf"/>
</dbReference>
<dbReference type="EMBL" id="JBHUKU010000023">
    <property type="protein sequence ID" value="MFD2464046.1"/>
    <property type="molecule type" value="Genomic_DNA"/>
</dbReference>
<dbReference type="InterPro" id="IPR011075">
    <property type="entry name" value="TetR_C"/>
</dbReference>
<evidence type="ECO:0000313" key="6">
    <source>
        <dbReference type="EMBL" id="MFD2464046.1"/>
    </source>
</evidence>
<dbReference type="PROSITE" id="PS50977">
    <property type="entry name" value="HTH_TETR_2"/>
    <property type="match status" value="1"/>
</dbReference>
<dbReference type="Pfam" id="PF00440">
    <property type="entry name" value="TetR_N"/>
    <property type="match status" value="1"/>
</dbReference>
<dbReference type="PANTHER" id="PTHR47506:SF1">
    <property type="entry name" value="HTH-TYPE TRANSCRIPTIONAL REGULATOR YJDC"/>
    <property type="match status" value="1"/>
</dbReference>
<dbReference type="SUPFAM" id="SSF48498">
    <property type="entry name" value="Tetracyclin repressor-like, C-terminal domain"/>
    <property type="match status" value="1"/>
</dbReference>
<evidence type="ECO:0000256" key="2">
    <source>
        <dbReference type="ARBA" id="ARBA00023125"/>
    </source>
</evidence>
<dbReference type="RefSeq" id="WP_345396024.1">
    <property type="nucleotide sequence ID" value="NZ_BAABHG010000007.1"/>
</dbReference>
<organism evidence="6 7">
    <name type="scientific">Amycolatopsis samaneae</name>
    <dbReference type="NCBI Taxonomy" id="664691"/>
    <lineage>
        <taxon>Bacteria</taxon>
        <taxon>Bacillati</taxon>
        <taxon>Actinomycetota</taxon>
        <taxon>Actinomycetes</taxon>
        <taxon>Pseudonocardiales</taxon>
        <taxon>Pseudonocardiaceae</taxon>
        <taxon>Amycolatopsis</taxon>
    </lineage>
</organism>
<proteinExistence type="predicted"/>
<dbReference type="InterPro" id="IPR009057">
    <property type="entry name" value="Homeodomain-like_sf"/>
</dbReference>
<dbReference type="PANTHER" id="PTHR47506">
    <property type="entry name" value="TRANSCRIPTIONAL REGULATORY PROTEIN"/>
    <property type="match status" value="1"/>
</dbReference>
<dbReference type="PRINTS" id="PR00455">
    <property type="entry name" value="HTHTETR"/>
</dbReference>
<dbReference type="InterPro" id="IPR001647">
    <property type="entry name" value="HTH_TetR"/>
</dbReference>
<comment type="caution">
    <text evidence="6">The sequence shown here is derived from an EMBL/GenBank/DDBJ whole genome shotgun (WGS) entry which is preliminary data.</text>
</comment>
<keyword evidence="2 4" id="KW-0238">DNA-binding</keyword>
<evidence type="ECO:0000313" key="7">
    <source>
        <dbReference type="Proteomes" id="UP001597419"/>
    </source>
</evidence>
<keyword evidence="1" id="KW-0805">Transcription regulation</keyword>
<feature type="domain" description="HTH tetR-type" evidence="5">
    <location>
        <begin position="13"/>
        <end position="73"/>
    </location>
</feature>
<evidence type="ECO:0000256" key="4">
    <source>
        <dbReference type="PROSITE-ProRule" id="PRU00335"/>
    </source>
</evidence>
<evidence type="ECO:0000256" key="3">
    <source>
        <dbReference type="ARBA" id="ARBA00023163"/>
    </source>
</evidence>
<keyword evidence="7" id="KW-1185">Reference proteome</keyword>